<evidence type="ECO:0000313" key="2">
    <source>
        <dbReference type="Proteomes" id="UP000035036"/>
    </source>
</evidence>
<sequence>MGKPSIEFIKLKRPEKALHLCELAAEFHEHGQRVLLTVHDDNQGVTLDRFLWTWRKGAFVPHCFDNGAVDCSDEPVVIVTEERNSNGARILIMGKPCSVGFLRQFDQVIDFAETYEDDLLQASRRRFAQYREAGFDPRMR</sequence>
<dbReference type="HOGENOM" id="CLU_1853306_0_0_7"/>
<organism evidence="1 2">
    <name type="scientific">Geoalkalibacter subterraneus</name>
    <dbReference type="NCBI Taxonomy" id="483547"/>
    <lineage>
        <taxon>Bacteria</taxon>
        <taxon>Pseudomonadati</taxon>
        <taxon>Thermodesulfobacteriota</taxon>
        <taxon>Desulfuromonadia</taxon>
        <taxon>Desulfuromonadales</taxon>
        <taxon>Geoalkalibacteraceae</taxon>
        <taxon>Geoalkalibacter</taxon>
    </lineage>
</organism>
<dbReference type="SUPFAM" id="SSF102400">
    <property type="entry name" value="DNA polymerase III chi subunit"/>
    <property type="match status" value="1"/>
</dbReference>
<keyword evidence="2" id="KW-1185">Reference proteome</keyword>
<dbReference type="STRING" id="483547.GSUB_06835"/>
<evidence type="ECO:0000313" key="1">
    <source>
        <dbReference type="EMBL" id="AJF06321.1"/>
    </source>
</evidence>
<reference evidence="1 2" key="1">
    <citation type="journal article" date="2015" name="Genome Announc.">
        <title>Genomes of Geoalkalibacter ferrihydriticus Z-0531T and Geoalkalibacter subterraneus Red1T, Two Haloalkaliphilic Metal-Reducing Deltaproteobacteria.</title>
        <authorList>
            <person name="Badalamenti J.P."/>
            <person name="Krajmalnik-Brown R."/>
            <person name="Torres C.I."/>
            <person name="Bond D.R."/>
        </authorList>
    </citation>
    <scope>NUCLEOTIDE SEQUENCE [LARGE SCALE GENOMIC DNA]</scope>
    <source>
        <strain evidence="1 2">Red1</strain>
    </source>
</reference>
<accession>A0A0B5FRV8</accession>
<dbReference type="GO" id="GO:0006260">
    <property type="term" value="P:DNA replication"/>
    <property type="evidence" value="ECO:0007669"/>
    <property type="project" value="InterPro"/>
</dbReference>
<dbReference type="Pfam" id="PF04364">
    <property type="entry name" value="DNA_pol3_chi"/>
    <property type="match status" value="1"/>
</dbReference>
<dbReference type="EMBL" id="CP010311">
    <property type="protein sequence ID" value="AJF06321.1"/>
    <property type="molecule type" value="Genomic_DNA"/>
</dbReference>
<protein>
    <submittedName>
        <fullName evidence="1">DNA polymerase III subunit chi</fullName>
    </submittedName>
</protein>
<dbReference type="KEGG" id="gsb:GSUB_06835"/>
<dbReference type="Proteomes" id="UP000035036">
    <property type="component" value="Chromosome"/>
</dbReference>
<dbReference type="RefSeq" id="WP_040199895.1">
    <property type="nucleotide sequence ID" value="NZ_CP010311.1"/>
</dbReference>
<gene>
    <name evidence="1" type="ORF">GSUB_06835</name>
</gene>
<dbReference type="PANTHER" id="PTHR38767">
    <property type="entry name" value="DNA POLYMERASE III SUBUNIT CHI"/>
    <property type="match status" value="1"/>
</dbReference>
<dbReference type="InterPro" id="IPR007459">
    <property type="entry name" value="DNA_pol3_chi"/>
</dbReference>
<dbReference type="AlphaFoldDB" id="A0A0B5FRV8"/>
<dbReference type="GO" id="GO:0032298">
    <property type="term" value="P:positive regulation of DNA-templated DNA replication initiation"/>
    <property type="evidence" value="ECO:0007669"/>
    <property type="project" value="TreeGrafter"/>
</dbReference>
<proteinExistence type="predicted"/>
<dbReference type="GO" id="GO:0003887">
    <property type="term" value="F:DNA-directed DNA polymerase activity"/>
    <property type="evidence" value="ECO:0007669"/>
    <property type="project" value="InterPro"/>
</dbReference>
<dbReference type="InterPro" id="IPR036768">
    <property type="entry name" value="PolIII_chi_sf"/>
</dbReference>
<dbReference type="OrthoDB" id="9795973at2"/>
<dbReference type="Gene3D" id="3.40.50.10110">
    <property type="entry name" value="DNA polymerase III subunit chi"/>
    <property type="match status" value="1"/>
</dbReference>
<dbReference type="GO" id="GO:0003677">
    <property type="term" value="F:DNA binding"/>
    <property type="evidence" value="ECO:0007669"/>
    <property type="project" value="InterPro"/>
</dbReference>
<dbReference type="PANTHER" id="PTHR38767:SF1">
    <property type="entry name" value="DNA POLYMERASE III SUBUNIT CHI"/>
    <property type="match status" value="1"/>
</dbReference>
<name>A0A0B5FRV8_9BACT</name>